<reference evidence="1" key="1">
    <citation type="submission" date="2021-02" db="EMBL/GenBank/DDBJ databases">
        <authorList>
            <person name="Nowell W R."/>
        </authorList>
    </citation>
    <scope>NUCLEOTIDE SEQUENCE</scope>
</reference>
<comment type="caution">
    <text evidence="1">The sequence shown here is derived from an EMBL/GenBank/DDBJ whole genome shotgun (WGS) entry which is preliminary data.</text>
</comment>
<sequence>PRFSAFIFDGSFLSNELLSLLRGQITTEESDVDEAIELSIHMSTVIIKQIILQ</sequence>
<proteinExistence type="predicted"/>
<evidence type="ECO:0000313" key="1">
    <source>
        <dbReference type="EMBL" id="CAF4432764.1"/>
    </source>
</evidence>
<evidence type="ECO:0000313" key="2">
    <source>
        <dbReference type="Proteomes" id="UP000663842"/>
    </source>
</evidence>
<accession>A0A820RAL9</accession>
<organism evidence="1 2">
    <name type="scientific">Rotaria magnacalcarata</name>
    <dbReference type="NCBI Taxonomy" id="392030"/>
    <lineage>
        <taxon>Eukaryota</taxon>
        <taxon>Metazoa</taxon>
        <taxon>Spiralia</taxon>
        <taxon>Gnathifera</taxon>
        <taxon>Rotifera</taxon>
        <taxon>Eurotatoria</taxon>
        <taxon>Bdelloidea</taxon>
        <taxon>Philodinida</taxon>
        <taxon>Philodinidae</taxon>
        <taxon>Rotaria</taxon>
    </lineage>
</organism>
<dbReference type="Proteomes" id="UP000663842">
    <property type="component" value="Unassembled WGS sequence"/>
</dbReference>
<dbReference type="AlphaFoldDB" id="A0A820RAL9"/>
<feature type="non-terminal residue" evidence="1">
    <location>
        <position position="1"/>
    </location>
</feature>
<protein>
    <submittedName>
        <fullName evidence="1">Uncharacterized protein</fullName>
    </submittedName>
</protein>
<dbReference type="EMBL" id="CAJOBF010035644">
    <property type="protein sequence ID" value="CAF4432764.1"/>
    <property type="molecule type" value="Genomic_DNA"/>
</dbReference>
<gene>
    <name evidence="1" type="ORF">UXM345_LOCUS39012</name>
</gene>
<name>A0A820RAL9_9BILA</name>